<dbReference type="STRING" id="436010.A0A166DD30"/>
<proteinExistence type="predicted"/>
<dbReference type="InterPro" id="IPR036770">
    <property type="entry name" value="Ankyrin_rpt-contain_sf"/>
</dbReference>
<dbReference type="SUPFAM" id="SSF48403">
    <property type="entry name" value="Ankyrin repeat"/>
    <property type="match status" value="1"/>
</dbReference>
<evidence type="ECO:0000313" key="1">
    <source>
        <dbReference type="EMBL" id="KZP14579.1"/>
    </source>
</evidence>
<accession>A0A166DD30</accession>
<reference evidence="1" key="1">
    <citation type="journal article" date="2016" name="Mol. Biol. Evol.">
        <title>Comparative Genomics of Early-Diverging Mushroom-Forming Fungi Provides Insights into the Origins of Lignocellulose Decay Capabilities.</title>
        <authorList>
            <person name="Nagy L.G."/>
            <person name="Riley R."/>
            <person name="Tritt A."/>
            <person name="Adam C."/>
            <person name="Daum C."/>
            <person name="Floudas D."/>
            <person name="Sun H."/>
            <person name="Yadav J.S."/>
            <person name="Pangilinan J."/>
            <person name="Larsson K.H."/>
            <person name="Matsuura K."/>
            <person name="Barry K."/>
            <person name="Labutti K."/>
            <person name="Kuo R."/>
            <person name="Ohm R.A."/>
            <person name="Bhattacharya S.S."/>
            <person name="Shirouzu T."/>
            <person name="Yoshinaga Y."/>
            <person name="Martin F.M."/>
            <person name="Grigoriev I.V."/>
            <person name="Hibbett D.S."/>
        </authorList>
    </citation>
    <scope>NUCLEOTIDE SEQUENCE [LARGE SCALE GENOMIC DNA]</scope>
    <source>
        <strain evidence="1">CBS 109695</strain>
    </source>
</reference>
<protein>
    <submittedName>
        <fullName evidence="1">Uncharacterized protein</fullName>
    </submittedName>
</protein>
<sequence length="466" mass="52704">MASALFNQSGEMRKVLRPRRYYGRYPWMKKIAEENHRYAAGEDLNMTVYFVQELTLTTEFQADECRLKALSLLQAEGLFGGDRQSIICYAKDASEAQIYSQANFRRVAQTPYFCYTKRNPWAYAPPAPDPKSYLNTPIPPPPYPIHFAIAWADDDEELQRCIQDAYSSDPATISRRDDYGMTPVLFATVLHNTAAIRTLLELGVTADLFSMDGPDRLTPLRAAQSNFAERTLEEQRPIIELLQNAMAPLLPTADCTCGQCKDGWLSLRMASILSSTASLIQNCTFDCISSFPAPARAFVDAAHLPEIPYIKYFPEEAKSELFKTAYGGFEELIIHIETLFRPPEALPIGDTCWPAHISRLIREEYRTGQYAPFNRTKFFLRKGGNVLCGFDCLVHVAETLSLEPTTGDDKSHLDLDSLPACANDHKYDLLRKKFALWGEFASLFCYIPNTAYMRFSQSIQTCLSLL</sequence>
<name>A0A166DD30_9AGAM</name>
<gene>
    <name evidence="1" type="ORF">FIBSPDRAFT_1048696</name>
</gene>
<dbReference type="OrthoDB" id="508139at2759"/>
<dbReference type="EMBL" id="KV417615">
    <property type="protein sequence ID" value="KZP14579.1"/>
    <property type="molecule type" value="Genomic_DNA"/>
</dbReference>
<dbReference type="AlphaFoldDB" id="A0A166DD30"/>
<dbReference type="Gene3D" id="1.25.40.20">
    <property type="entry name" value="Ankyrin repeat-containing domain"/>
    <property type="match status" value="1"/>
</dbReference>
<organism evidence="1">
    <name type="scientific">Athelia psychrophila</name>
    <dbReference type="NCBI Taxonomy" id="1759441"/>
    <lineage>
        <taxon>Eukaryota</taxon>
        <taxon>Fungi</taxon>
        <taxon>Dikarya</taxon>
        <taxon>Basidiomycota</taxon>
        <taxon>Agaricomycotina</taxon>
        <taxon>Agaricomycetes</taxon>
        <taxon>Agaricomycetidae</taxon>
        <taxon>Atheliales</taxon>
        <taxon>Atheliaceae</taxon>
        <taxon>Athelia</taxon>
    </lineage>
</organism>